<dbReference type="VEuPathDB" id="FungiDB:PV07_09542"/>
<feature type="region of interest" description="Disordered" evidence="1">
    <location>
        <begin position="33"/>
        <end position="64"/>
    </location>
</feature>
<feature type="compositionally biased region" description="Low complexity" evidence="1">
    <location>
        <begin position="98"/>
        <end position="112"/>
    </location>
</feature>
<dbReference type="RefSeq" id="XP_016246664.1">
    <property type="nucleotide sequence ID" value="XM_016396808.1"/>
</dbReference>
<feature type="region of interest" description="Disordered" evidence="1">
    <location>
        <begin position="245"/>
        <end position="309"/>
    </location>
</feature>
<proteinExistence type="predicted"/>
<keyword evidence="3" id="KW-1185">Reference proteome</keyword>
<feature type="compositionally biased region" description="Basic residues" evidence="1">
    <location>
        <begin position="287"/>
        <end position="296"/>
    </location>
</feature>
<protein>
    <submittedName>
        <fullName evidence="2">Uncharacterized protein</fullName>
    </submittedName>
</protein>
<feature type="region of interest" description="Disordered" evidence="1">
    <location>
        <begin position="321"/>
        <end position="357"/>
    </location>
</feature>
<evidence type="ECO:0000313" key="2">
    <source>
        <dbReference type="EMBL" id="KIW26448.1"/>
    </source>
</evidence>
<feature type="compositionally biased region" description="Low complexity" evidence="1">
    <location>
        <begin position="246"/>
        <end position="275"/>
    </location>
</feature>
<sequence>MSQITVLGFSPSRSAEQGVNAIHWAILLTPATEAQQRGAQQPSAPRPKAKSFFSTPRLLSKTSSPAAPPFETVLYDMHNHQLRQQVYPVPVKAKVDSAEQSDSSPSDADAAAETPQVTTTDISSDIPNQPFRLSLRMLLSTHHLPVTKLASKVSTLLYRTPTYGPEEDWLLAAIDMLVGAGILEPSPNFDADAVLAFAGEAVKEYLSQIERGQQGEQDVLELDYASHARSMEQVKAMFEQHRPQVTTTTTPPYTPSQTPSPTASSPTRSAAAAAPDAERRGSSTKSSRFHHHHSAKPKSSSSSSTTPTDVLSKSYRFLGLRISPSPTSYAPRHRWASGEGTKRAYFERQDDPYGGLM</sequence>
<dbReference type="EMBL" id="KN847044">
    <property type="protein sequence ID" value="KIW26448.1"/>
    <property type="molecule type" value="Genomic_DNA"/>
</dbReference>
<dbReference type="STRING" id="569365.A0A0D2C5N6"/>
<dbReference type="AlphaFoldDB" id="A0A0D2C5N6"/>
<evidence type="ECO:0000313" key="3">
    <source>
        <dbReference type="Proteomes" id="UP000054466"/>
    </source>
</evidence>
<evidence type="ECO:0000256" key="1">
    <source>
        <dbReference type="SAM" id="MobiDB-lite"/>
    </source>
</evidence>
<feature type="compositionally biased region" description="Low complexity" evidence="1">
    <location>
        <begin position="297"/>
        <end position="308"/>
    </location>
</feature>
<dbReference type="OrthoDB" id="4119788at2759"/>
<feature type="compositionally biased region" description="Polar residues" evidence="1">
    <location>
        <begin position="33"/>
        <end position="43"/>
    </location>
</feature>
<dbReference type="Proteomes" id="UP000054466">
    <property type="component" value="Unassembled WGS sequence"/>
</dbReference>
<gene>
    <name evidence="2" type="ORF">PV07_09542</name>
</gene>
<dbReference type="GeneID" id="27348736"/>
<name>A0A0D2C5N6_9EURO</name>
<feature type="region of interest" description="Disordered" evidence="1">
    <location>
        <begin position="93"/>
        <end position="125"/>
    </location>
</feature>
<accession>A0A0D2C5N6</accession>
<reference evidence="2 3" key="1">
    <citation type="submission" date="2015-01" db="EMBL/GenBank/DDBJ databases">
        <title>The Genome Sequence of Cladophialophora immunda CBS83496.</title>
        <authorList>
            <consortium name="The Broad Institute Genomics Platform"/>
            <person name="Cuomo C."/>
            <person name="de Hoog S."/>
            <person name="Gorbushina A."/>
            <person name="Stielow B."/>
            <person name="Teixiera M."/>
            <person name="Abouelleil A."/>
            <person name="Chapman S.B."/>
            <person name="Priest M."/>
            <person name="Young S.K."/>
            <person name="Wortman J."/>
            <person name="Nusbaum C."/>
            <person name="Birren B."/>
        </authorList>
    </citation>
    <scope>NUCLEOTIDE SEQUENCE [LARGE SCALE GENOMIC DNA]</scope>
    <source>
        <strain evidence="2 3">CBS 83496</strain>
    </source>
</reference>
<feature type="compositionally biased region" description="Basic and acidic residues" evidence="1">
    <location>
        <begin position="340"/>
        <end position="351"/>
    </location>
</feature>
<feature type="compositionally biased region" description="Polar residues" evidence="1">
    <location>
        <begin position="115"/>
        <end position="125"/>
    </location>
</feature>
<dbReference type="HOGENOM" id="CLU_049196_0_0_1"/>
<organism evidence="2 3">
    <name type="scientific">Cladophialophora immunda</name>
    <dbReference type="NCBI Taxonomy" id="569365"/>
    <lineage>
        <taxon>Eukaryota</taxon>
        <taxon>Fungi</taxon>
        <taxon>Dikarya</taxon>
        <taxon>Ascomycota</taxon>
        <taxon>Pezizomycotina</taxon>
        <taxon>Eurotiomycetes</taxon>
        <taxon>Chaetothyriomycetidae</taxon>
        <taxon>Chaetothyriales</taxon>
        <taxon>Herpotrichiellaceae</taxon>
        <taxon>Cladophialophora</taxon>
    </lineage>
</organism>